<reference evidence="2" key="1">
    <citation type="journal article" date="2013" name="Science">
        <title>Gene transfer from bacteria and archaea facilitated evolution of an extremophilic eukaryote.</title>
        <authorList>
            <person name="Schonknecht G."/>
            <person name="Chen W.H."/>
            <person name="Ternes C.M."/>
            <person name="Barbier G.G."/>
            <person name="Shrestha R.P."/>
            <person name="Stanke M."/>
            <person name="Brautigam A."/>
            <person name="Baker B.J."/>
            <person name="Banfield J.F."/>
            <person name="Garavito R.M."/>
            <person name="Carr K."/>
            <person name="Wilkerson C."/>
            <person name="Rensing S.A."/>
            <person name="Gagneul D."/>
            <person name="Dickenson N.E."/>
            <person name="Oesterhelt C."/>
            <person name="Lercher M.J."/>
            <person name="Weber A.P."/>
        </authorList>
    </citation>
    <scope>NUCLEOTIDE SEQUENCE [LARGE SCALE GENOMIC DNA]</scope>
    <source>
        <strain evidence="2">074W</strain>
    </source>
</reference>
<dbReference type="GeneID" id="17087814"/>
<name>M2WY37_GALSU</name>
<dbReference type="OrthoDB" id="10318818at2759"/>
<organism evidence="1 2">
    <name type="scientific">Galdieria sulphuraria</name>
    <name type="common">Red alga</name>
    <dbReference type="NCBI Taxonomy" id="130081"/>
    <lineage>
        <taxon>Eukaryota</taxon>
        <taxon>Rhodophyta</taxon>
        <taxon>Bangiophyceae</taxon>
        <taxon>Galdieriales</taxon>
        <taxon>Galdieriaceae</taxon>
        <taxon>Galdieria</taxon>
    </lineage>
</organism>
<dbReference type="EMBL" id="KB454513">
    <property type="protein sequence ID" value="EME28980.1"/>
    <property type="molecule type" value="Genomic_DNA"/>
</dbReference>
<dbReference type="RefSeq" id="XP_005705500.1">
    <property type="nucleotide sequence ID" value="XM_005705443.1"/>
</dbReference>
<accession>M2WY37</accession>
<dbReference type="Gramene" id="EME28980">
    <property type="protein sequence ID" value="EME28980"/>
    <property type="gene ID" value="Gasu_35540"/>
</dbReference>
<keyword evidence="2" id="KW-1185">Reference proteome</keyword>
<evidence type="ECO:0000313" key="2">
    <source>
        <dbReference type="Proteomes" id="UP000030680"/>
    </source>
</evidence>
<evidence type="ECO:0000313" key="1">
    <source>
        <dbReference type="EMBL" id="EME28980.1"/>
    </source>
</evidence>
<dbReference type="AlphaFoldDB" id="M2WY37"/>
<proteinExistence type="predicted"/>
<dbReference type="Proteomes" id="UP000030680">
    <property type="component" value="Unassembled WGS sequence"/>
</dbReference>
<protein>
    <submittedName>
        <fullName evidence="1">Uncharacterized protein</fullName>
    </submittedName>
</protein>
<dbReference type="KEGG" id="gsl:Gasu_35540"/>
<gene>
    <name evidence="1" type="ORF">Gasu_35540</name>
</gene>
<sequence>MSNSLEEKKSYFSNRVNLLVENIGTSLRDLLRQGADSSDWNEYAGNLELHLSIENISRDLEELLTLSFEIEVLTLEGNLPQVMSETDGVEAAIQKRIAELNFALEQTGVFSGFSFLYDVNFQQIVEKATRALQKVSDYTPWVLDDGHNM</sequence>